<feature type="domain" description="CinA C-terminal" evidence="1">
    <location>
        <begin position="15"/>
        <end position="167"/>
    </location>
</feature>
<evidence type="ECO:0000259" key="1">
    <source>
        <dbReference type="Pfam" id="PF02464"/>
    </source>
</evidence>
<evidence type="ECO:0000313" key="2">
    <source>
        <dbReference type="EMBL" id="MDR6533974.1"/>
    </source>
</evidence>
<name>A0ABU1N6B9_9CAUL</name>
<dbReference type="InterPro" id="IPR036653">
    <property type="entry name" value="CinA-like_C"/>
</dbReference>
<dbReference type="Pfam" id="PF02464">
    <property type="entry name" value="CinA"/>
    <property type="match status" value="1"/>
</dbReference>
<protein>
    <submittedName>
        <fullName evidence="2">Nicotinamide-nucleotide amidase</fullName>
        <ecNumber evidence="2">3.5.1.42</ecNumber>
    </submittedName>
</protein>
<dbReference type="EC" id="3.5.1.42" evidence="2"/>
<dbReference type="RefSeq" id="WP_056761428.1">
    <property type="nucleotide sequence ID" value="NZ_BMLD01000013.1"/>
</dbReference>
<evidence type="ECO:0000313" key="3">
    <source>
        <dbReference type="Proteomes" id="UP001262754"/>
    </source>
</evidence>
<accession>A0ABU1N6B9</accession>
<dbReference type="Gene3D" id="3.90.950.20">
    <property type="entry name" value="CinA-like"/>
    <property type="match status" value="1"/>
</dbReference>
<keyword evidence="3" id="KW-1185">Reference proteome</keyword>
<organism evidence="2 3">
    <name type="scientific">Caulobacter rhizosphaerae</name>
    <dbReference type="NCBI Taxonomy" id="2010972"/>
    <lineage>
        <taxon>Bacteria</taxon>
        <taxon>Pseudomonadati</taxon>
        <taxon>Pseudomonadota</taxon>
        <taxon>Alphaproteobacteria</taxon>
        <taxon>Caulobacterales</taxon>
        <taxon>Caulobacteraceae</taxon>
        <taxon>Caulobacter</taxon>
    </lineage>
</organism>
<dbReference type="GO" id="GO:0019159">
    <property type="term" value="F:nicotinamide-nucleotide amidase activity"/>
    <property type="evidence" value="ECO:0007669"/>
    <property type="project" value="UniProtKB-EC"/>
</dbReference>
<comment type="caution">
    <text evidence="2">The sequence shown here is derived from an EMBL/GenBank/DDBJ whole genome shotgun (WGS) entry which is preliminary data.</text>
</comment>
<reference evidence="2 3" key="1">
    <citation type="submission" date="2023-07" db="EMBL/GenBank/DDBJ databases">
        <title>Sorghum-associated microbial communities from plants grown in Nebraska, USA.</title>
        <authorList>
            <person name="Schachtman D."/>
        </authorList>
    </citation>
    <scope>NUCLEOTIDE SEQUENCE [LARGE SCALE GENOMIC DNA]</scope>
    <source>
        <strain evidence="2 3">DS2154</strain>
    </source>
</reference>
<sequence>MAEALDPILPPDIDELTRAVLEAACARELTLATAESCTGGLLASLLTDVPGCSHAFDRGFVVYTDDAKIALLDVPPSLLPHGGSVSQPTAIAMADGAIKRSKADVAVSITGWAEEVGDPERPGGLVHFACARRGGYTHHRQAQFGDIGRGPLRIECLRVALKMLQQAVAL</sequence>
<dbReference type="EMBL" id="JAVDRL010000017">
    <property type="protein sequence ID" value="MDR6533974.1"/>
    <property type="molecule type" value="Genomic_DNA"/>
</dbReference>
<keyword evidence="2" id="KW-0378">Hydrolase</keyword>
<dbReference type="SUPFAM" id="SSF142433">
    <property type="entry name" value="CinA-like"/>
    <property type="match status" value="1"/>
</dbReference>
<proteinExistence type="predicted"/>
<dbReference type="Proteomes" id="UP001262754">
    <property type="component" value="Unassembled WGS sequence"/>
</dbReference>
<dbReference type="NCBIfam" id="TIGR00199">
    <property type="entry name" value="PncC_domain"/>
    <property type="match status" value="1"/>
</dbReference>
<gene>
    <name evidence="2" type="ORF">J2800_004744</name>
</gene>
<dbReference type="InterPro" id="IPR008136">
    <property type="entry name" value="CinA_C"/>
</dbReference>